<accession>A0AAV8TCY4</accession>
<dbReference type="Proteomes" id="UP001159364">
    <property type="component" value="Linkage Group LG05"/>
</dbReference>
<name>A0AAV8TCY4_9ROSI</name>
<dbReference type="InterPro" id="IPR004320">
    <property type="entry name" value="BPS1_pln"/>
</dbReference>
<evidence type="ECO:0000256" key="1">
    <source>
        <dbReference type="SAM" id="Coils"/>
    </source>
</evidence>
<feature type="coiled-coil region" evidence="1">
    <location>
        <begin position="169"/>
        <end position="196"/>
    </location>
</feature>
<proteinExistence type="predicted"/>
<dbReference type="GO" id="GO:0048364">
    <property type="term" value="P:root development"/>
    <property type="evidence" value="ECO:0007669"/>
    <property type="project" value="InterPro"/>
</dbReference>
<dbReference type="Pfam" id="PF03087">
    <property type="entry name" value="BPS1"/>
    <property type="match status" value="1"/>
</dbReference>
<organism evidence="2 3">
    <name type="scientific">Erythroxylum novogranatense</name>
    <dbReference type="NCBI Taxonomy" id="1862640"/>
    <lineage>
        <taxon>Eukaryota</taxon>
        <taxon>Viridiplantae</taxon>
        <taxon>Streptophyta</taxon>
        <taxon>Embryophyta</taxon>
        <taxon>Tracheophyta</taxon>
        <taxon>Spermatophyta</taxon>
        <taxon>Magnoliopsida</taxon>
        <taxon>eudicotyledons</taxon>
        <taxon>Gunneridae</taxon>
        <taxon>Pentapetalae</taxon>
        <taxon>rosids</taxon>
        <taxon>fabids</taxon>
        <taxon>Malpighiales</taxon>
        <taxon>Erythroxylaceae</taxon>
        <taxon>Erythroxylum</taxon>
    </lineage>
</organism>
<reference evidence="2 3" key="1">
    <citation type="submission" date="2021-09" db="EMBL/GenBank/DDBJ databases">
        <title>Genomic insights and catalytic innovation underlie evolution of tropane alkaloids biosynthesis.</title>
        <authorList>
            <person name="Wang Y.-J."/>
            <person name="Tian T."/>
            <person name="Huang J.-P."/>
            <person name="Huang S.-X."/>
        </authorList>
    </citation>
    <scope>NUCLEOTIDE SEQUENCE [LARGE SCALE GENOMIC DNA]</scope>
    <source>
        <strain evidence="2">KIB-2018</strain>
        <tissue evidence="2">Leaf</tissue>
    </source>
</reference>
<dbReference type="PANTHER" id="PTHR33070:SF120">
    <property type="entry name" value="EXPRESSED PROTEIN"/>
    <property type="match status" value="1"/>
</dbReference>
<evidence type="ECO:0000313" key="2">
    <source>
        <dbReference type="EMBL" id="KAJ8764251.1"/>
    </source>
</evidence>
<keyword evidence="1" id="KW-0175">Coiled coil</keyword>
<evidence type="ECO:0000313" key="3">
    <source>
        <dbReference type="Proteomes" id="UP001159364"/>
    </source>
</evidence>
<dbReference type="PANTHER" id="PTHR33070">
    <property type="entry name" value="OS06G0725500 PROTEIN"/>
    <property type="match status" value="1"/>
</dbReference>
<sequence length="329" mass="36708">MKNALITFKAKLVNSVIQPFAKQTTIQGSMASVNIPARSISLPSRPHPNSVKLEAELAKLKTWESSSASSNRFSGAEDIQAGLVMLAELFNCIQEFIQSPITQQAFQHQHSYMVEKALDGSVGLLDVCSSARDLLLSMKGHVQDLQSAFRRRGVNSCIESNILAYISFRKKAKKDINKSLQELKRLENNVESFLLDIEHHLFFVLSMIREARIKAICIFQSLVLFLAAPLTARNTNGWSIIISKVIRSGSSAKASRKTQKVFNEVENVDVALLCINGRIRKGDAKVELQEVQGRLETLNVSMRGLEAKIDCMFRCLIQNRVSLLNLVAF</sequence>
<dbReference type="AlphaFoldDB" id="A0AAV8TCY4"/>
<comment type="caution">
    <text evidence="2">The sequence shown here is derived from an EMBL/GenBank/DDBJ whole genome shotgun (WGS) entry which is preliminary data.</text>
</comment>
<evidence type="ECO:0008006" key="4">
    <source>
        <dbReference type="Google" id="ProtNLM"/>
    </source>
</evidence>
<protein>
    <recommendedName>
        <fullName evidence="4">DUF241 domain protein</fullName>
    </recommendedName>
</protein>
<dbReference type="EMBL" id="JAIWQS010000005">
    <property type="protein sequence ID" value="KAJ8764251.1"/>
    <property type="molecule type" value="Genomic_DNA"/>
</dbReference>
<dbReference type="GO" id="GO:0048367">
    <property type="term" value="P:shoot system development"/>
    <property type="evidence" value="ECO:0007669"/>
    <property type="project" value="InterPro"/>
</dbReference>
<keyword evidence="3" id="KW-1185">Reference proteome</keyword>
<gene>
    <name evidence="2" type="ORF">K2173_005991</name>
</gene>